<dbReference type="PRINTS" id="PR00392">
    <property type="entry name" value="PROFILIN"/>
</dbReference>
<dbReference type="GO" id="GO:0005938">
    <property type="term" value="C:cell cortex"/>
    <property type="evidence" value="ECO:0007669"/>
    <property type="project" value="TreeGrafter"/>
</dbReference>
<evidence type="ECO:0000313" key="9">
    <source>
        <dbReference type="Proteomes" id="UP000284842"/>
    </source>
</evidence>
<dbReference type="STRING" id="181874.A0A409W3Q2"/>
<dbReference type="InterPro" id="IPR048278">
    <property type="entry name" value="PFN"/>
</dbReference>
<dbReference type="PROSITE" id="PS00414">
    <property type="entry name" value="PROFILIN"/>
    <property type="match status" value="1"/>
</dbReference>
<dbReference type="GO" id="GO:0005856">
    <property type="term" value="C:cytoskeleton"/>
    <property type="evidence" value="ECO:0007669"/>
    <property type="project" value="UniProtKB-SubCell"/>
</dbReference>
<proteinExistence type="inferred from homology"/>
<evidence type="ECO:0000256" key="3">
    <source>
        <dbReference type="ARBA" id="ARBA00022490"/>
    </source>
</evidence>
<comment type="subcellular location">
    <subcellularLocation>
        <location evidence="1">Cytoplasm</location>
        <location evidence="1">Cytoskeleton</location>
    </subcellularLocation>
</comment>
<evidence type="ECO:0000256" key="6">
    <source>
        <dbReference type="RuleBase" id="RU003908"/>
    </source>
</evidence>
<dbReference type="PANTHER" id="PTHR11604:SF0">
    <property type="entry name" value="PROFILIN"/>
    <property type="match status" value="1"/>
</dbReference>
<comment type="caution">
    <text evidence="8">The sequence shown here is derived from an EMBL/GenBank/DDBJ whole genome shotgun (WGS) entry which is preliminary data.</text>
</comment>
<comment type="subunit">
    <text evidence="6">Occurs in many kinds of cells as a complex with monomeric actin in a 1:1 ratio.</text>
</comment>
<keyword evidence="4 7" id="KW-0009">Actin-binding</keyword>
<dbReference type="InterPro" id="IPR036140">
    <property type="entry name" value="PFN_sf"/>
</dbReference>
<dbReference type="SMART" id="SM00392">
    <property type="entry name" value="PROF"/>
    <property type="match status" value="1"/>
</dbReference>
<dbReference type="FunFam" id="3.30.450.30:FF:000001">
    <property type="entry name" value="Profilin"/>
    <property type="match status" value="1"/>
</dbReference>
<dbReference type="OrthoDB" id="421374at2759"/>
<dbReference type="PRINTS" id="PR01640">
    <property type="entry name" value="PROFILINPLNT"/>
</dbReference>
<comment type="similarity">
    <text evidence="2 7">Belongs to the profilin family.</text>
</comment>
<evidence type="ECO:0000256" key="7">
    <source>
        <dbReference type="RuleBase" id="RU003909"/>
    </source>
</evidence>
<organism evidence="8 9">
    <name type="scientific">Panaeolus cyanescens</name>
    <dbReference type="NCBI Taxonomy" id="181874"/>
    <lineage>
        <taxon>Eukaryota</taxon>
        <taxon>Fungi</taxon>
        <taxon>Dikarya</taxon>
        <taxon>Basidiomycota</taxon>
        <taxon>Agaricomycotina</taxon>
        <taxon>Agaricomycetes</taxon>
        <taxon>Agaricomycetidae</taxon>
        <taxon>Agaricales</taxon>
        <taxon>Agaricineae</taxon>
        <taxon>Galeropsidaceae</taxon>
        <taxon>Panaeolus</taxon>
    </lineage>
</organism>
<dbReference type="GO" id="GO:0003785">
    <property type="term" value="F:actin monomer binding"/>
    <property type="evidence" value="ECO:0007669"/>
    <property type="project" value="TreeGrafter"/>
</dbReference>
<dbReference type="InterPro" id="IPR027310">
    <property type="entry name" value="Profilin_CS"/>
</dbReference>
<gene>
    <name evidence="8" type="ORF">CVT24_009132</name>
</gene>
<dbReference type="PANTHER" id="PTHR11604">
    <property type="entry name" value="PROFILIN"/>
    <property type="match status" value="1"/>
</dbReference>
<evidence type="ECO:0000313" key="8">
    <source>
        <dbReference type="EMBL" id="PPQ73139.1"/>
    </source>
</evidence>
<dbReference type="AlphaFoldDB" id="A0A409W3Q2"/>
<dbReference type="CDD" id="cd00148">
    <property type="entry name" value="PROF"/>
    <property type="match status" value="1"/>
</dbReference>
<evidence type="ECO:0000256" key="5">
    <source>
        <dbReference type="ARBA" id="ARBA00023212"/>
    </source>
</evidence>
<dbReference type="InterPro" id="IPR005455">
    <property type="entry name" value="PFN_euk"/>
</dbReference>
<keyword evidence="5 6" id="KW-0206">Cytoskeleton</keyword>
<evidence type="ECO:0000256" key="4">
    <source>
        <dbReference type="ARBA" id="ARBA00023203"/>
    </source>
</evidence>
<evidence type="ECO:0000256" key="1">
    <source>
        <dbReference type="ARBA" id="ARBA00004245"/>
    </source>
</evidence>
<reference evidence="8 9" key="1">
    <citation type="journal article" date="2018" name="Evol. Lett.">
        <title>Horizontal gene cluster transfer increased hallucinogenic mushroom diversity.</title>
        <authorList>
            <person name="Reynolds H.T."/>
            <person name="Vijayakumar V."/>
            <person name="Gluck-Thaler E."/>
            <person name="Korotkin H.B."/>
            <person name="Matheny P.B."/>
            <person name="Slot J.C."/>
        </authorList>
    </citation>
    <scope>NUCLEOTIDE SEQUENCE [LARGE SCALE GENOMIC DNA]</scope>
    <source>
        <strain evidence="8 9">2629</strain>
    </source>
</reference>
<accession>A0A409W3Q2</accession>
<dbReference type="Pfam" id="PF00235">
    <property type="entry name" value="Profilin"/>
    <property type="match status" value="1"/>
</dbReference>
<comment type="function">
    <text evidence="6">Binds to actin and affects the structure of the cytoskeleton. At high concentrations, profilin prevents the polymerization of actin, whereas it enhances it at low concentrations.</text>
</comment>
<name>A0A409W3Q2_9AGAR</name>
<evidence type="ECO:0000256" key="2">
    <source>
        <dbReference type="ARBA" id="ARBA00010058"/>
    </source>
</evidence>
<dbReference type="Gene3D" id="3.30.450.30">
    <property type="entry name" value="Dynein light chain 2a, cytoplasmic"/>
    <property type="match status" value="1"/>
</dbReference>
<keyword evidence="3" id="KW-0963">Cytoplasm</keyword>
<keyword evidence="9" id="KW-1185">Reference proteome</keyword>
<protein>
    <recommendedName>
        <fullName evidence="7">Profilin</fullName>
    </recommendedName>
</protein>
<dbReference type="Proteomes" id="UP000284842">
    <property type="component" value="Unassembled WGS sequence"/>
</dbReference>
<dbReference type="EMBL" id="NHTK01005833">
    <property type="protein sequence ID" value="PPQ73139.1"/>
    <property type="molecule type" value="Genomic_DNA"/>
</dbReference>
<dbReference type="InParanoid" id="A0A409W3Q2"/>
<sequence length="126" mass="13243">MSWQVYVDSNLLGTGKVDKAAIIGLQGGVWAHSAGFDISTAEQQAIIKGYTAPDTLQASGIRLAGQKYFTLSVVDRTIQGKKGADGAVIVKTKQAIIIATYVGPVQSPELTPIVESLADYLIGSGY</sequence>
<dbReference type="FunCoup" id="A0A409W3Q2">
    <property type="interactions" value="136"/>
</dbReference>
<dbReference type="SUPFAM" id="SSF55770">
    <property type="entry name" value="Profilin (actin-binding protein)"/>
    <property type="match status" value="1"/>
</dbReference>